<evidence type="ECO:0000313" key="3">
    <source>
        <dbReference type="Proteomes" id="UP000053257"/>
    </source>
</evidence>
<reference evidence="2 3" key="1">
    <citation type="journal article" date="2014" name="PLoS Genet.">
        <title>Analysis of the Phlebiopsis gigantea genome, transcriptome and secretome provides insight into its pioneer colonization strategies of wood.</title>
        <authorList>
            <person name="Hori C."/>
            <person name="Ishida T."/>
            <person name="Igarashi K."/>
            <person name="Samejima M."/>
            <person name="Suzuki H."/>
            <person name="Master E."/>
            <person name="Ferreira P."/>
            <person name="Ruiz-Duenas F.J."/>
            <person name="Held B."/>
            <person name="Canessa P."/>
            <person name="Larrondo L.F."/>
            <person name="Schmoll M."/>
            <person name="Druzhinina I.S."/>
            <person name="Kubicek C.P."/>
            <person name="Gaskell J.A."/>
            <person name="Kersten P."/>
            <person name="St John F."/>
            <person name="Glasner J."/>
            <person name="Sabat G."/>
            <person name="Splinter BonDurant S."/>
            <person name="Syed K."/>
            <person name="Yadav J."/>
            <person name="Mgbeahuruike A.C."/>
            <person name="Kovalchuk A."/>
            <person name="Asiegbu F.O."/>
            <person name="Lackner G."/>
            <person name="Hoffmeister D."/>
            <person name="Rencoret J."/>
            <person name="Gutierrez A."/>
            <person name="Sun H."/>
            <person name="Lindquist E."/>
            <person name="Barry K."/>
            <person name="Riley R."/>
            <person name="Grigoriev I.V."/>
            <person name="Henrissat B."/>
            <person name="Kues U."/>
            <person name="Berka R.M."/>
            <person name="Martinez A.T."/>
            <person name="Covert S.F."/>
            <person name="Blanchette R.A."/>
            <person name="Cullen D."/>
        </authorList>
    </citation>
    <scope>NUCLEOTIDE SEQUENCE [LARGE SCALE GENOMIC DNA]</scope>
    <source>
        <strain evidence="2 3">11061_1 CR5-6</strain>
    </source>
</reference>
<dbReference type="HOGENOM" id="CLU_095043_0_0_1"/>
<accession>A0A0C3S248</accession>
<name>A0A0C3S248_PHLG1</name>
<dbReference type="Proteomes" id="UP000053257">
    <property type="component" value="Unassembled WGS sequence"/>
</dbReference>
<organism evidence="2 3">
    <name type="scientific">Phlebiopsis gigantea (strain 11061_1 CR5-6)</name>
    <name type="common">White-rot fungus</name>
    <name type="synonym">Peniophora gigantea</name>
    <dbReference type="NCBI Taxonomy" id="745531"/>
    <lineage>
        <taxon>Eukaryota</taxon>
        <taxon>Fungi</taxon>
        <taxon>Dikarya</taxon>
        <taxon>Basidiomycota</taxon>
        <taxon>Agaricomycotina</taxon>
        <taxon>Agaricomycetes</taxon>
        <taxon>Polyporales</taxon>
        <taxon>Phanerochaetaceae</taxon>
        <taxon>Phlebiopsis</taxon>
    </lineage>
</organism>
<dbReference type="EMBL" id="KN840468">
    <property type="protein sequence ID" value="KIP09276.1"/>
    <property type="molecule type" value="Genomic_DNA"/>
</dbReference>
<protein>
    <recommendedName>
        <fullName evidence="4">HD domain-containing protein</fullName>
    </recommendedName>
</protein>
<feature type="region of interest" description="Disordered" evidence="1">
    <location>
        <begin position="1"/>
        <end position="56"/>
    </location>
</feature>
<sequence length="182" mass="19436">MGSASSKAARQLPKTATKPVWAGARTPGSGQPAAHAPPTPSRALPAAASDTRTEAIEQDAGDPDFLAKLHTLGAVKAVNHAQHVHAVRLQAEREAGAAQPARNRLLAAALHDVLEERKHARGPADVDRLTRRYEIDADHLDRLARYVTTPAVDPASVQRVLKGDGSEVTTMKAMWTEPSLMK</sequence>
<evidence type="ECO:0000313" key="2">
    <source>
        <dbReference type="EMBL" id="KIP09276.1"/>
    </source>
</evidence>
<proteinExistence type="predicted"/>
<dbReference type="AlphaFoldDB" id="A0A0C3S248"/>
<gene>
    <name evidence="2" type="ORF">PHLGIDRAFT_126432</name>
</gene>
<keyword evidence="3" id="KW-1185">Reference proteome</keyword>
<evidence type="ECO:0008006" key="4">
    <source>
        <dbReference type="Google" id="ProtNLM"/>
    </source>
</evidence>
<evidence type="ECO:0000256" key="1">
    <source>
        <dbReference type="SAM" id="MobiDB-lite"/>
    </source>
</evidence>
<dbReference type="OrthoDB" id="4085451at2759"/>